<evidence type="ECO:0000313" key="1">
    <source>
        <dbReference type="EMBL" id="MPN44749.1"/>
    </source>
</evidence>
<name>A0A645I2V2_9ZZZZ</name>
<accession>A0A645I2V2</accession>
<dbReference type="AlphaFoldDB" id="A0A645I2V2"/>
<gene>
    <name evidence="1" type="ORF">SDC9_192314</name>
</gene>
<organism evidence="1">
    <name type="scientific">bioreactor metagenome</name>
    <dbReference type="NCBI Taxonomy" id="1076179"/>
    <lineage>
        <taxon>unclassified sequences</taxon>
        <taxon>metagenomes</taxon>
        <taxon>ecological metagenomes</taxon>
    </lineage>
</organism>
<sequence>MKNVKEKNSEITLEFSMEKLEERLESIIVPYGNEIGIGGGCYIAVCNFISPPTNPPYICPLSSPVGAGTFALTH</sequence>
<dbReference type="EMBL" id="VSSQ01104113">
    <property type="protein sequence ID" value="MPN44749.1"/>
    <property type="molecule type" value="Genomic_DNA"/>
</dbReference>
<reference evidence="1" key="1">
    <citation type="submission" date="2019-08" db="EMBL/GenBank/DDBJ databases">
        <authorList>
            <person name="Kucharzyk K."/>
            <person name="Murdoch R.W."/>
            <person name="Higgins S."/>
            <person name="Loffler F."/>
        </authorList>
    </citation>
    <scope>NUCLEOTIDE SEQUENCE</scope>
</reference>
<comment type="caution">
    <text evidence="1">The sequence shown here is derived from an EMBL/GenBank/DDBJ whole genome shotgun (WGS) entry which is preliminary data.</text>
</comment>
<protein>
    <submittedName>
        <fullName evidence="1">Uncharacterized protein</fullName>
    </submittedName>
</protein>
<proteinExistence type="predicted"/>